<accession>A0ABY9T1P2</accession>
<dbReference type="InterPro" id="IPR025748">
    <property type="entry name" value="PrcB_C_dom"/>
</dbReference>
<dbReference type="Proteomes" id="UP001256827">
    <property type="component" value="Chromosome"/>
</dbReference>
<evidence type="ECO:0000259" key="2">
    <source>
        <dbReference type="Pfam" id="PF07833"/>
    </source>
</evidence>
<dbReference type="SUPFAM" id="SSF55383">
    <property type="entry name" value="Copper amine oxidase, domain N"/>
    <property type="match status" value="1"/>
</dbReference>
<feature type="signal peptide" evidence="1">
    <location>
        <begin position="1"/>
        <end position="23"/>
    </location>
</feature>
<evidence type="ECO:0000259" key="3">
    <source>
        <dbReference type="Pfam" id="PF14343"/>
    </source>
</evidence>
<dbReference type="EMBL" id="CP134050">
    <property type="protein sequence ID" value="WNC13409.1"/>
    <property type="molecule type" value="Genomic_DNA"/>
</dbReference>
<evidence type="ECO:0000256" key="1">
    <source>
        <dbReference type="SAM" id="SignalP"/>
    </source>
</evidence>
<name>A0ABY9T1P2_BREBE</name>
<keyword evidence="5" id="KW-1185">Reference proteome</keyword>
<dbReference type="Pfam" id="PF07833">
    <property type="entry name" value="Cu_amine_oxidN1"/>
    <property type="match status" value="1"/>
</dbReference>
<gene>
    <name evidence="4" type="ORF">RGB73_22320</name>
</gene>
<sequence>MKAKQWIAAALGVQLLAAYPAAAAPAASPSHAATFAANVYVNGEEMSLLQAPILVGQRTYVAAEDAARILEAEWARSQNTGVLKLSDQQSYTFGLADGKVTVNGKAVKDGQGAVVQSGRVFLPLRWLVEQAGGKIAWNAEKRAVEVMAAEHEGGLVLLTADQLTKEEQAYVESVRQKQGIYHQGNLYVIARGESPNPGYGLQVTHTQWSWEQLIVYVKLTKPEPGKMYTQAITYPYIVAKADLPSYTTVVFLDADTKKPLFAPQQ</sequence>
<feature type="domain" description="Copper amine oxidase-like N-terminal" evidence="2">
    <location>
        <begin position="101"/>
        <end position="149"/>
    </location>
</feature>
<feature type="domain" description="PrcB C-terminal" evidence="3">
    <location>
        <begin position="188"/>
        <end position="240"/>
    </location>
</feature>
<reference evidence="4 5" key="1">
    <citation type="submission" date="2023-09" db="EMBL/GenBank/DDBJ databases">
        <title>Complete Genome and Methylome dissection of Bacillus brevis NEB573 original source of BbsI restriction endonuclease.</title>
        <authorList>
            <person name="Fomenkov A."/>
            <person name="Roberts R.D."/>
        </authorList>
    </citation>
    <scope>NUCLEOTIDE SEQUENCE [LARGE SCALE GENOMIC DNA]</scope>
    <source>
        <strain evidence="4 5">NEB573</strain>
    </source>
</reference>
<organism evidence="4 5">
    <name type="scientific">Brevibacillus brevis</name>
    <name type="common">Bacillus brevis</name>
    <dbReference type="NCBI Taxonomy" id="1393"/>
    <lineage>
        <taxon>Bacteria</taxon>
        <taxon>Bacillati</taxon>
        <taxon>Bacillota</taxon>
        <taxon>Bacilli</taxon>
        <taxon>Bacillales</taxon>
        <taxon>Paenibacillaceae</taxon>
        <taxon>Brevibacillus</taxon>
    </lineage>
</organism>
<dbReference type="InterPro" id="IPR012854">
    <property type="entry name" value="Cu_amine_oxidase-like_N"/>
</dbReference>
<protein>
    <submittedName>
        <fullName evidence="4">Stalk domain-containing protein</fullName>
    </submittedName>
</protein>
<proteinExistence type="predicted"/>
<feature type="chain" id="PRO_5045505729" evidence="1">
    <location>
        <begin position="24"/>
        <end position="265"/>
    </location>
</feature>
<dbReference type="Pfam" id="PF14343">
    <property type="entry name" value="PrcB_C"/>
    <property type="match status" value="1"/>
</dbReference>
<keyword evidence="1" id="KW-0732">Signal</keyword>
<evidence type="ECO:0000313" key="5">
    <source>
        <dbReference type="Proteomes" id="UP001256827"/>
    </source>
</evidence>
<evidence type="ECO:0000313" key="4">
    <source>
        <dbReference type="EMBL" id="WNC13409.1"/>
    </source>
</evidence>
<dbReference type="RefSeq" id="WP_310764915.1">
    <property type="nucleotide sequence ID" value="NZ_CP134050.1"/>
</dbReference>
<dbReference type="InterPro" id="IPR036582">
    <property type="entry name" value="Mao_N_sf"/>
</dbReference>